<dbReference type="InterPro" id="IPR035979">
    <property type="entry name" value="RBD_domain_sf"/>
</dbReference>
<dbReference type="OrthoDB" id="417481at2759"/>
<comment type="caution">
    <text evidence="4">The sequence shown here is derived from an EMBL/GenBank/DDBJ whole genome shotgun (WGS) entry which is preliminary data.</text>
</comment>
<name>A0A098VSW2_9MICR</name>
<proteinExistence type="predicted"/>
<dbReference type="EMBL" id="JMKJ01000510">
    <property type="protein sequence ID" value="KGG50796.1"/>
    <property type="molecule type" value="Genomic_DNA"/>
</dbReference>
<dbReference type="Pfam" id="PF04059">
    <property type="entry name" value="RRM_2"/>
    <property type="match status" value="1"/>
</dbReference>
<dbReference type="GeneID" id="25260314"/>
<evidence type="ECO:0000259" key="3">
    <source>
        <dbReference type="Pfam" id="PF04059"/>
    </source>
</evidence>
<reference evidence="4 5" key="1">
    <citation type="submission" date="2014-04" db="EMBL/GenBank/DDBJ databases">
        <title>A new species of microsporidia sheds light on the evolution of extreme parasitism.</title>
        <authorList>
            <person name="Haag K.L."/>
            <person name="James T.Y."/>
            <person name="Larsson R."/>
            <person name="Schaer T.M."/>
            <person name="Refardt D."/>
            <person name="Pombert J.-F."/>
            <person name="Ebert D."/>
        </authorList>
    </citation>
    <scope>NUCLEOTIDE SEQUENCE [LARGE SCALE GENOMIC DNA]</scope>
    <source>
        <strain evidence="4 5">UGP3</strain>
        <tissue evidence="4">Spores</tissue>
    </source>
</reference>
<dbReference type="RefSeq" id="XP_013237223.1">
    <property type="nucleotide sequence ID" value="XM_013381769.1"/>
</dbReference>
<feature type="domain" description="Mei2-like C-terminal RNA recognition motif" evidence="3">
    <location>
        <begin position="187"/>
        <end position="283"/>
    </location>
</feature>
<feature type="compositionally biased region" description="Polar residues" evidence="2">
    <location>
        <begin position="328"/>
        <end position="349"/>
    </location>
</feature>
<keyword evidence="1" id="KW-0694">RNA-binding</keyword>
<accession>A0A098VSW2</accession>
<dbReference type="AlphaFoldDB" id="A0A098VSW2"/>
<evidence type="ECO:0000313" key="5">
    <source>
        <dbReference type="Proteomes" id="UP000029725"/>
    </source>
</evidence>
<dbReference type="InterPro" id="IPR007201">
    <property type="entry name" value="Mei2-like_Rrm_C"/>
</dbReference>
<evidence type="ECO:0000256" key="1">
    <source>
        <dbReference type="ARBA" id="ARBA00022884"/>
    </source>
</evidence>
<dbReference type="HOGENOM" id="CLU_794724_0_0_1"/>
<sequence>MQLDTKSGCPSIHFGRPENSSGGIIKLHVSYPLLHVSSSFLAGFNRPYGAGEGDPDQNENALRAFCSIPHAVFPPKFVPSLAYGDLQVDHHEVFLPSSSEEEGDELKLEESSESWVSKLLDDHFPSTLQSIDSFSSPPSSAFTSSSLLASQLLTPIASPAPMSVVSKGKQVPNAIIPWRIEAGLDMRTTCMFRNIPNKFSQRMLIDFLNETHMQMYDFVYLRMDFKNRCNVGYAFINFVEPRFIVSFHARVKGMHWDNFNTNKISDLTYANVQGKEALVKKFRNSSIMNAEAAFRPKIFYTTGPRRGEEEQFPLPESMRHQQAVKAPQLNQPTRTDKLNSSMASSEAIS</sequence>
<gene>
    <name evidence="4" type="ORF">DI09_55p130</name>
</gene>
<dbReference type="VEuPathDB" id="MicrosporidiaDB:DI09_55p130"/>
<organism evidence="4 5">
    <name type="scientific">Mitosporidium daphniae</name>
    <dbReference type="NCBI Taxonomy" id="1485682"/>
    <lineage>
        <taxon>Eukaryota</taxon>
        <taxon>Fungi</taxon>
        <taxon>Fungi incertae sedis</taxon>
        <taxon>Microsporidia</taxon>
        <taxon>Mitosporidium</taxon>
    </lineage>
</organism>
<dbReference type="SUPFAM" id="SSF54928">
    <property type="entry name" value="RNA-binding domain, RBD"/>
    <property type="match status" value="1"/>
</dbReference>
<protein>
    <submittedName>
        <fullName evidence="4">RNA-binding protein</fullName>
    </submittedName>
</protein>
<dbReference type="PANTHER" id="PTHR23189">
    <property type="entry name" value="RNA RECOGNITION MOTIF-CONTAINING"/>
    <property type="match status" value="1"/>
</dbReference>
<keyword evidence="5" id="KW-1185">Reference proteome</keyword>
<dbReference type="GO" id="GO:0003723">
    <property type="term" value="F:RNA binding"/>
    <property type="evidence" value="ECO:0007669"/>
    <property type="project" value="UniProtKB-KW"/>
</dbReference>
<evidence type="ECO:0000313" key="4">
    <source>
        <dbReference type="EMBL" id="KGG50796.1"/>
    </source>
</evidence>
<dbReference type="Proteomes" id="UP000029725">
    <property type="component" value="Unassembled WGS sequence"/>
</dbReference>
<evidence type="ECO:0000256" key="2">
    <source>
        <dbReference type="SAM" id="MobiDB-lite"/>
    </source>
</evidence>
<feature type="region of interest" description="Disordered" evidence="2">
    <location>
        <begin position="305"/>
        <end position="349"/>
    </location>
</feature>